<dbReference type="EMBL" id="RJSF01000019">
    <property type="protein sequence ID" value="RNM15889.1"/>
    <property type="molecule type" value="Genomic_DNA"/>
</dbReference>
<sequence>MSSRGSTRSLAAISSSNVLTTRSLTHECYRSHGARRCRCNARVVASARSGGWETGAVEDLLERVRRLGRDRRVLLGICGAPGAGKSTFTHRLADALGPAAIVVPMDGFHLHDDELRRLGRLERKGAPDTFDVDGYLALLARLRADAGAVYAPAFDRDRELSLAGAIAVLPEHRWVLTEGNYVLLDTPGWSGVRDLLDECWFLTGDDQERRRRLELRHVLHGRTPDAARAWVERTDEPNARLVAGTAARADLVVDLADLPAWMAP</sequence>
<dbReference type="AlphaFoldDB" id="A0A3N0GTZ7"/>
<reference evidence="1 2" key="1">
    <citation type="submission" date="2018-11" db="EMBL/GenBank/DDBJ databases">
        <authorList>
            <person name="Li F."/>
        </authorList>
    </citation>
    <scope>NUCLEOTIDE SEQUENCE [LARGE SCALE GENOMIC DNA]</scope>
    <source>
        <strain evidence="1 2">Gsoil 818</strain>
    </source>
</reference>
<dbReference type="PANTHER" id="PTHR10285">
    <property type="entry name" value="URIDINE KINASE"/>
    <property type="match status" value="1"/>
</dbReference>
<dbReference type="Proteomes" id="UP000279994">
    <property type="component" value="Unassembled WGS sequence"/>
</dbReference>
<dbReference type="NCBIfam" id="NF006743">
    <property type="entry name" value="PRK09270.1-2"/>
    <property type="match status" value="1"/>
</dbReference>
<name>A0A3N0GTZ7_9ACTN</name>
<evidence type="ECO:0000313" key="2">
    <source>
        <dbReference type="Proteomes" id="UP000279994"/>
    </source>
</evidence>
<dbReference type="SUPFAM" id="SSF52540">
    <property type="entry name" value="P-loop containing nucleoside triphosphate hydrolases"/>
    <property type="match status" value="1"/>
</dbReference>
<dbReference type="InterPro" id="IPR027417">
    <property type="entry name" value="P-loop_NTPase"/>
</dbReference>
<protein>
    <submittedName>
        <fullName evidence="1">Nucleoside/nucleotide kinase family protein</fullName>
    </submittedName>
</protein>
<proteinExistence type="predicted"/>
<dbReference type="GO" id="GO:0016301">
    <property type="term" value="F:kinase activity"/>
    <property type="evidence" value="ECO:0007669"/>
    <property type="project" value="UniProtKB-KW"/>
</dbReference>
<comment type="caution">
    <text evidence="1">The sequence shown here is derived from an EMBL/GenBank/DDBJ whole genome shotgun (WGS) entry which is preliminary data.</text>
</comment>
<keyword evidence="1" id="KW-0418">Kinase</keyword>
<dbReference type="Gene3D" id="3.40.50.300">
    <property type="entry name" value="P-loop containing nucleotide triphosphate hydrolases"/>
    <property type="match status" value="1"/>
</dbReference>
<gene>
    <name evidence="1" type="ORF">EFL26_06880</name>
</gene>
<evidence type="ECO:0000313" key="1">
    <source>
        <dbReference type="EMBL" id="RNM15889.1"/>
    </source>
</evidence>
<organism evidence="1 2">
    <name type="scientific">Nocardioides pocheonensis</name>
    <dbReference type="NCBI Taxonomy" id="661485"/>
    <lineage>
        <taxon>Bacteria</taxon>
        <taxon>Bacillati</taxon>
        <taxon>Actinomycetota</taxon>
        <taxon>Actinomycetes</taxon>
        <taxon>Propionibacteriales</taxon>
        <taxon>Nocardioidaceae</taxon>
        <taxon>Nocardioides</taxon>
    </lineage>
</organism>
<dbReference type="OrthoDB" id="3192509at2"/>
<keyword evidence="2" id="KW-1185">Reference proteome</keyword>
<keyword evidence="1" id="KW-0808">Transferase</keyword>
<accession>A0A3N0GTZ7</accession>